<proteinExistence type="predicted"/>
<evidence type="ECO:0000313" key="1">
    <source>
        <dbReference type="EMBL" id="KAF2748473.1"/>
    </source>
</evidence>
<accession>A0A6A6VE32</accession>
<dbReference type="EMBL" id="MU006569">
    <property type="protein sequence ID" value="KAF2748473.1"/>
    <property type="molecule type" value="Genomic_DNA"/>
</dbReference>
<protein>
    <submittedName>
        <fullName evidence="1">Uncharacterized protein</fullName>
    </submittedName>
</protein>
<keyword evidence="2" id="KW-1185">Reference proteome</keyword>
<evidence type="ECO:0000313" key="2">
    <source>
        <dbReference type="Proteomes" id="UP000799440"/>
    </source>
</evidence>
<dbReference type="Proteomes" id="UP000799440">
    <property type="component" value="Unassembled WGS sequence"/>
</dbReference>
<sequence>MANDKSGPEDLHIASADAQRIWGSRGETPLQSFAMLHSPTDPTALRFGSGFQSYPLVGCPYLRSLLNPFLRRTSTSSSFWMRYGTRLLHVKTMSFIQRWSHLPALKTSSHTPRQLAILDTRSESGEPSPPSARKISADCLAPLCRSERQRGYS</sequence>
<name>A0A6A6VE32_9PLEO</name>
<dbReference type="AlphaFoldDB" id="A0A6A6VE32"/>
<organism evidence="1 2">
    <name type="scientific">Sporormia fimetaria CBS 119925</name>
    <dbReference type="NCBI Taxonomy" id="1340428"/>
    <lineage>
        <taxon>Eukaryota</taxon>
        <taxon>Fungi</taxon>
        <taxon>Dikarya</taxon>
        <taxon>Ascomycota</taxon>
        <taxon>Pezizomycotina</taxon>
        <taxon>Dothideomycetes</taxon>
        <taxon>Pleosporomycetidae</taxon>
        <taxon>Pleosporales</taxon>
        <taxon>Sporormiaceae</taxon>
        <taxon>Sporormia</taxon>
    </lineage>
</organism>
<gene>
    <name evidence="1" type="ORF">M011DRAFT_350074</name>
</gene>
<reference evidence="1" key="1">
    <citation type="journal article" date="2020" name="Stud. Mycol.">
        <title>101 Dothideomycetes genomes: a test case for predicting lifestyles and emergence of pathogens.</title>
        <authorList>
            <person name="Haridas S."/>
            <person name="Albert R."/>
            <person name="Binder M."/>
            <person name="Bloem J."/>
            <person name="Labutti K."/>
            <person name="Salamov A."/>
            <person name="Andreopoulos B."/>
            <person name="Baker S."/>
            <person name="Barry K."/>
            <person name="Bills G."/>
            <person name="Bluhm B."/>
            <person name="Cannon C."/>
            <person name="Castanera R."/>
            <person name="Culley D."/>
            <person name="Daum C."/>
            <person name="Ezra D."/>
            <person name="Gonzalez J."/>
            <person name="Henrissat B."/>
            <person name="Kuo A."/>
            <person name="Liang C."/>
            <person name="Lipzen A."/>
            <person name="Lutzoni F."/>
            <person name="Magnuson J."/>
            <person name="Mondo S."/>
            <person name="Nolan M."/>
            <person name="Ohm R."/>
            <person name="Pangilinan J."/>
            <person name="Park H.-J."/>
            <person name="Ramirez L."/>
            <person name="Alfaro M."/>
            <person name="Sun H."/>
            <person name="Tritt A."/>
            <person name="Yoshinaga Y."/>
            <person name="Zwiers L.-H."/>
            <person name="Turgeon B."/>
            <person name="Goodwin S."/>
            <person name="Spatafora J."/>
            <person name="Crous P."/>
            <person name="Grigoriev I."/>
        </authorList>
    </citation>
    <scope>NUCLEOTIDE SEQUENCE</scope>
    <source>
        <strain evidence="1">CBS 119925</strain>
    </source>
</reference>